<organism evidence="1 2">
    <name type="scientific">Thalassotalea mangrovi</name>
    <dbReference type="NCBI Taxonomy" id="2572245"/>
    <lineage>
        <taxon>Bacteria</taxon>
        <taxon>Pseudomonadati</taxon>
        <taxon>Pseudomonadota</taxon>
        <taxon>Gammaproteobacteria</taxon>
        <taxon>Alteromonadales</taxon>
        <taxon>Colwelliaceae</taxon>
        <taxon>Thalassotalea</taxon>
    </lineage>
</organism>
<comment type="caution">
    <text evidence="1">The sequence shown here is derived from an EMBL/GenBank/DDBJ whole genome shotgun (WGS) entry which is preliminary data.</text>
</comment>
<proteinExistence type="predicted"/>
<gene>
    <name evidence="1" type="ORF">E8M12_09315</name>
</gene>
<evidence type="ECO:0000313" key="1">
    <source>
        <dbReference type="EMBL" id="TKB45384.1"/>
    </source>
</evidence>
<keyword evidence="2" id="KW-1185">Reference proteome</keyword>
<name>A0A4U1B4V5_9GAMM</name>
<dbReference type="Proteomes" id="UP000307999">
    <property type="component" value="Unassembled WGS sequence"/>
</dbReference>
<reference evidence="1 2" key="1">
    <citation type="submission" date="2019-04" db="EMBL/GenBank/DDBJ databases">
        <title>Thalassotalea guangxiensis sp. nov., isolated from sediment of the coastal wetland.</title>
        <authorList>
            <person name="Zheng S."/>
            <person name="Zhang D."/>
        </authorList>
    </citation>
    <scope>NUCLEOTIDE SEQUENCE [LARGE SCALE GENOMIC DNA]</scope>
    <source>
        <strain evidence="1 2">ZS-4</strain>
    </source>
</reference>
<dbReference type="RefSeq" id="WP_136735871.1">
    <property type="nucleotide sequence ID" value="NZ_SWDB01000021.1"/>
</dbReference>
<evidence type="ECO:0000313" key="2">
    <source>
        <dbReference type="Proteomes" id="UP000307999"/>
    </source>
</evidence>
<dbReference type="OrthoDB" id="6402865at2"/>
<protein>
    <submittedName>
        <fullName evidence="1">Uncharacterized protein</fullName>
    </submittedName>
</protein>
<dbReference type="AlphaFoldDB" id="A0A4U1B4V5"/>
<sequence>MLVNDIIDIFESKFLELPKDFVIHGPYGIPKGGAVGIKSFEKKLNSKGHDKYYALSGNTNNRFGFDISLECHLEGIEYAELVIWYKSEEFDVHLKEVAETLDKSIRFTCGYEVEFNDDINPTTETKLRKGLFGSLSVEINFQNLSWLKNYENGEYRKIGTSALLSVNQFNKALNDIPGLKYEPFGNLYLVQN</sequence>
<dbReference type="EMBL" id="SWDB01000021">
    <property type="protein sequence ID" value="TKB45384.1"/>
    <property type="molecule type" value="Genomic_DNA"/>
</dbReference>
<accession>A0A4U1B4V5</accession>